<keyword evidence="1" id="KW-0472">Membrane</keyword>
<proteinExistence type="predicted"/>
<feature type="transmembrane region" description="Helical" evidence="1">
    <location>
        <begin position="115"/>
        <end position="142"/>
    </location>
</feature>
<protein>
    <submittedName>
        <fullName evidence="2">Uncharacterized protein</fullName>
    </submittedName>
</protein>
<feature type="transmembrane region" description="Helical" evidence="1">
    <location>
        <begin position="7"/>
        <end position="25"/>
    </location>
</feature>
<dbReference type="Gene3D" id="1.20.210.10">
    <property type="entry name" value="Cytochrome c oxidase-like, subunit I domain"/>
    <property type="match status" value="1"/>
</dbReference>
<dbReference type="OrthoDB" id="1376924at2"/>
<organism evidence="2 3">
    <name type="scientific">Flavobacterium hydrophilum</name>
    <dbReference type="NCBI Taxonomy" id="2211445"/>
    <lineage>
        <taxon>Bacteria</taxon>
        <taxon>Pseudomonadati</taxon>
        <taxon>Bacteroidota</taxon>
        <taxon>Flavobacteriia</taxon>
        <taxon>Flavobacteriales</taxon>
        <taxon>Flavobacteriaceae</taxon>
        <taxon>Flavobacterium</taxon>
    </lineage>
</organism>
<dbReference type="AlphaFoldDB" id="A0A2V4C610"/>
<dbReference type="SUPFAM" id="SSF81442">
    <property type="entry name" value="Cytochrome c oxidase subunit I-like"/>
    <property type="match status" value="1"/>
</dbReference>
<evidence type="ECO:0000313" key="3">
    <source>
        <dbReference type="Proteomes" id="UP000247681"/>
    </source>
</evidence>
<comment type="caution">
    <text evidence="2">The sequence shown here is derived from an EMBL/GenBank/DDBJ whole genome shotgun (WGS) entry which is preliminary data.</text>
</comment>
<evidence type="ECO:0000313" key="2">
    <source>
        <dbReference type="EMBL" id="PXY46102.1"/>
    </source>
</evidence>
<gene>
    <name evidence="2" type="ORF">DMB68_02625</name>
</gene>
<dbReference type="InterPro" id="IPR036927">
    <property type="entry name" value="Cyt_c_oxase-like_su1_sf"/>
</dbReference>
<reference evidence="2 3" key="1">
    <citation type="submission" date="2018-05" db="EMBL/GenBank/DDBJ databases">
        <title>Flavobacterium sp. strain IMCC34758, incomplete genome.</title>
        <authorList>
            <person name="Joung Y."/>
        </authorList>
    </citation>
    <scope>NUCLEOTIDE SEQUENCE [LARGE SCALE GENOMIC DNA]</scope>
    <source>
        <strain evidence="2 3">IMCC34758</strain>
    </source>
</reference>
<accession>A0A2V4C610</accession>
<feature type="transmembrane region" description="Helical" evidence="1">
    <location>
        <begin position="45"/>
        <end position="64"/>
    </location>
</feature>
<dbReference type="EMBL" id="QJHL01000001">
    <property type="protein sequence ID" value="PXY46102.1"/>
    <property type="molecule type" value="Genomic_DNA"/>
</dbReference>
<sequence>MIKKNIKVYHLFWLIAVIILLIGLFDPDSTLDINVHDTYFVIANLHVAIALFIFYFFNGFGYWSVEKVLKKQLQKYLTLIHTTILIGSFVIYWLVILYSKLFLSNPSFPLFDGSLIINITLAYEFLLIAFVGLPIYIINLLIGIFKTK</sequence>
<keyword evidence="1" id="KW-0812">Transmembrane</keyword>
<feature type="transmembrane region" description="Helical" evidence="1">
    <location>
        <begin position="76"/>
        <end position="95"/>
    </location>
</feature>
<dbReference type="Proteomes" id="UP000247681">
    <property type="component" value="Unassembled WGS sequence"/>
</dbReference>
<keyword evidence="1" id="KW-1133">Transmembrane helix</keyword>
<evidence type="ECO:0000256" key="1">
    <source>
        <dbReference type="SAM" id="Phobius"/>
    </source>
</evidence>
<name>A0A2V4C610_9FLAO</name>
<keyword evidence="3" id="KW-1185">Reference proteome</keyword>